<evidence type="ECO:0000256" key="1">
    <source>
        <dbReference type="SAM" id="MobiDB-lite"/>
    </source>
</evidence>
<dbReference type="Pfam" id="PF05133">
    <property type="entry name" value="SPP1_portal"/>
    <property type="match status" value="1"/>
</dbReference>
<protein>
    <submittedName>
        <fullName evidence="2">Phage portal protein</fullName>
    </submittedName>
</protein>
<proteinExistence type="predicted"/>
<evidence type="ECO:0000313" key="2">
    <source>
        <dbReference type="EMBL" id="MBA5746683.1"/>
    </source>
</evidence>
<name>A0ABR5ZY70_9LACT</name>
<dbReference type="NCBIfam" id="TIGR01538">
    <property type="entry name" value="portal_SPP1"/>
    <property type="match status" value="1"/>
</dbReference>
<dbReference type="RefSeq" id="WP_182023393.1">
    <property type="nucleotide sequence ID" value="NZ_JACGAM010000008.1"/>
</dbReference>
<accession>A0ABR5ZY70</accession>
<dbReference type="EMBL" id="JACGAN010000008">
    <property type="protein sequence ID" value="MBA5746683.1"/>
    <property type="molecule type" value="Genomic_DNA"/>
</dbReference>
<keyword evidence="3" id="KW-1185">Reference proteome</keyword>
<evidence type="ECO:0000313" key="3">
    <source>
        <dbReference type="Proteomes" id="UP000540056"/>
    </source>
</evidence>
<gene>
    <name evidence="2" type="ORF">H3232_05700</name>
</gene>
<organism evidence="2 3">
    <name type="scientific">Aerococcus urinaeequi</name>
    <dbReference type="NCBI Taxonomy" id="51665"/>
    <lineage>
        <taxon>Bacteria</taxon>
        <taxon>Bacillati</taxon>
        <taxon>Bacillota</taxon>
        <taxon>Bacilli</taxon>
        <taxon>Lactobacillales</taxon>
        <taxon>Aerococcaceae</taxon>
        <taxon>Aerococcus</taxon>
    </lineage>
</organism>
<dbReference type="Proteomes" id="UP000540056">
    <property type="component" value="Unassembled WGS sequence"/>
</dbReference>
<reference evidence="2 3" key="1">
    <citation type="submission" date="2020-07" db="EMBL/GenBank/DDBJ databases">
        <title>Draft Genome Sequences of Lactobacillales Isolated from the International Space Station.</title>
        <authorList>
            <person name="Bharadwaj A.R."/>
            <person name="Singh N.K."/>
            <person name="Wood J.M."/>
            <person name="Debieu M."/>
            <person name="O'Hara N.B."/>
            <person name="Karouia F."/>
            <person name="Mason C.E."/>
            <person name="Venkateswaran K."/>
        </authorList>
    </citation>
    <scope>NUCLEOTIDE SEQUENCE [LARGE SCALE GENOMIC DNA]</scope>
    <source>
        <strain evidence="2 3">151250015-1-258-55</strain>
    </source>
</reference>
<sequence length="446" mass="50794">MVFVHSREKEITPEVVNDFIKEHQAIVPRYDELAKLYKSQAPILEQEDKDEYKPDNRIVVNFAKYAVDTFNGFFIGIPIKIQHEDEEVTQMVNDFINRQNLDDVIAEASKMSSIYGNAFVYAFQNEESETCVVHNSPLDMFVVYDDTISRTPLFAVRYYLDEEETIVGQLFTETYQLQFRADGESLVFENEEAHYFGIVPVVEFIENEERQSLIEPIETLINAYDKAISEKANDVDYFADAYLSILGADIGDGMNSIRDNRIINLYSTNGEIDAQKIKIEFLDKPDGDTSQENLLNRIERLIYQTSMIANINDESFGNASGVALKMKLQPMTNLAIMKERKFTKGLSQLFKLFFTLPTNVPSGKKDEWSGLKYTFTRNIPENIADEASTAVKLQGIVSKETQLSTLSFVDNAAEEIKRMEAETEQESSAGYNTDENGDFIVDESGE</sequence>
<feature type="region of interest" description="Disordered" evidence="1">
    <location>
        <begin position="419"/>
        <end position="446"/>
    </location>
</feature>
<dbReference type="InterPro" id="IPR021145">
    <property type="entry name" value="Portal_protein_SPP1_Gp6-like"/>
</dbReference>
<comment type="caution">
    <text evidence="2">The sequence shown here is derived from an EMBL/GenBank/DDBJ whole genome shotgun (WGS) entry which is preliminary data.</text>
</comment>
<dbReference type="InterPro" id="IPR006428">
    <property type="entry name" value="Portal_SPP1-type"/>
</dbReference>
<feature type="compositionally biased region" description="Acidic residues" evidence="1">
    <location>
        <begin position="435"/>
        <end position="446"/>
    </location>
</feature>